<dbReference type="Proteomes" id="UP000008063">
    <property type="component" value="Unassembled WGS sequence"/>
</dbReference>
<dbReference type="STRING" id="936435.F8Q0A5"/>
<evidence type="ECO:0000313" key="2">
    <source>
        <dbReference type="Proteomes" id="UP000008063"/>
    </source>
</evidence>
<sequence>MVAHTKGYYARDYSMGLGWNNMRYIIETALLHGQLLNRTVITPSFVYARSCEFDISVCAAYAPMVNRGDAINSDEWRQLPDDQQMSWRIPTPLMFNFTHIRKTQAVITVSDYLRLHNVSEDAEMSDGRWDTSVYHQNTNVFETNEHKKPSLHVIENWWYDPSNINRVDAIPEDMKLRGQWNNDAGDRGQGQVGGWKNLDKSPLYLALEAALPEDRLVLDWSSARSIVQRNGHTWDVTTDEATENALRENGWEVLYTYEGALGMEYVKNVVNPIRQVVPRQSIRGVEEDYGDLNEDVVLLRGEIHYQRKPGSLRFTTPEGRDRFSRLVLYEMRAIDKVLELATSLGNRMTELNGGRMWMGAHMRRGDFVRVNWAMESEFGAHFERIQKRLDDGRRVLRSLHDSSLIPYAIPEATIDQSILQQSPPEDGDRFYIATDERDPGNVAYMKDHGVVLVSDLLTIEDRRNFGWPLMMTDVLGIVEQATLARGAYFYAHALSSVAGGVVNIRAARGADPRTAKID</sequence>
<dbReference type="OrthoDB" id="3345970at2759"/>
<keyword evidence="2" id="KW-1185">Reference proteome</keyword>
<dbReference type="OMA" id="YYARDYS"/>
<evidence type="ECO:0000313" key="1">
    <source>
        <dbReference type="EMBL" id="EGN97772.1"/>
    </source>
</evidence>
<dbReference type="Gene3D" id="3.40.50.11350">
    <property type="match status" value="1"/>
</dbReference>
<organism evidence="2">
    <name type="scientific">Serpula lacrymans var. lacrymans (strain S7.3)</name>
    <name type="common">Dry rot fungus</name>
    <dbReference type="NCBI Taxonomy" id="936435"/>
    <lineage>
        <taxon>Eukaryota</taxon>
        <taxon>Fungi</taxon>
        <taxon>Dikarya</taxon>
        <taxon>Basidiomycota</taxon>
        <taxon>Agaricomycotina</taxon>
        <taxon>Agaricomycetes</taxon>
        <taxon>Agaricomycetidae</taxon>
        <taxon>Boletales</taxon>
        <taxon>Coniophorineae</taxon>
        <taxon>Serpulaceae</taxon>
        <taxon>Serpula</taxon>
    </lineage>
</organism>
<gene>
    <name evidence="1" type="ORF">SERLA73DRAFT_182521</name>
</gene>
<reference evidence="2" key="1">
    <citation type="journal article" date="2011" name="Science">
        <title>The plant cell wall-decomposing machinery underlies the functional diversity of forest fungi.</title>
        <authorList>
            <person name="Eastwood D.C."/>
            <person name="Floudas D."/>
            <person name="Binder M."/>
            <person name="Majcherczyk A."/>
            <person name="Schneider P."/>
            <person name="Aerts A."/>
            <person name="Asiegbu F.O."/>
            <person name="Baker S.E."/>
            <person name="Barry K."/>
            <person name="Bendiksby M."/>
            <person name="Blumentritt M."/>
            <person name="Coutinho P.M."/>
            <person name="Cullen D."/>
            <person name="de Vries R.P."/>
            <person name="Gathman A."/>
            <person name="Goodell B."/>
            <person name="Henrissat B."/>
            <person name="Ihrmark K."/>
            <person name="Kauserud H."/>
            <person name="Kohler A."/>
            <person name="LaButti K."/>
            <person name="Lapidus A."/>
            <person name="Lavin J.L."/>
            <person name="Lee Y.-H."/>
            <person name="Lindquist E."/>
            <person name="Lilly W."/>
            <person name="Lucas S."/>
            <person name="Morin E."/>
            <person name="Murat C."/>
            <person name="Oguiza J.A."/>
            <person name="Park J."/>
            <person name="Pisabarro A.G."/>
            <person name="Riley R."/>
            <person name="Rosling A."/>
            <person name="Salamov A."/>
            <person name="Schmidt O."/>
            <person name="Schmutz J."/>
            <person name="Skrede I."/>
            <person name="Stenlid J."/>
            <person name="Wiebenga A."/>
            <person name="Xie X."/>
            <person name="Kuees U."/>
            <person name="Hibbett D.S."/>
            <person name="Hoffmeister D."/>
            <person name="Hoegberg N."/>
            <person name="Martin F."/>
            <person name="Grigoriev I.V."/>
            <person name="Watkinson S.C."/>
        </authorList>
    </citation>
    <scope>NUCLEOTIDE SEQUENCE [LARGE SCALE GENOMIC DNA]</scope>
    <source>
        <strain evidence="2">strain S7.3</strain>
    </source>
</reference>
<proteinExistence type="predicted"/>
<dbReference type="eggNOG" id="ENOG502RZSM">
    <property type="taxonomic scope" value="Eukaryota"/>
</dbReference>
<dbReference type="HOGENOM" id="CLU_026393_1_0_1"/>
<protein>
    <submittedName>
        <fullName evidence="1">Uncharacterized protein</fullName>
    </submittedName>
</protein>
<dbReference type="EMBL" id="GL945481">
    <property type="protein sequence ID" value="EGN97772.1"/>
    <property type="molecule type" value="Genomic_DNA"/>
</dbReference>
<dbReference type="AlphaFoldDB" id="F8Q0A5"/>
<dbReference type="InParanoid" id="F8Q0A5"/>
<name>F8Q0A5_SERL3</name>
<accession>F8Q0A5</accession>